<dbReference type="PANTHER" id="PTHR33112">
    <property type="entry name" value="DOMAIN PROTEIN, PUTATIVE-RELATED"/>
    <property type="match status" value="1"/>
</dbReference>
<dbReference type="EMBL" id="SKBN01000262">
    <property type="protein sequence ID" value="TGJ79778.1"/>
    <property type="molecule type" value="Genomic_DNA"/>
</dbReference>
<accession>A0A4Z0YIE4</accession>
<gene>
    <name evidence="1" type="ORF">E0Z10_g8988</name>
</gene>
<dbReference type="OrthoDB" id="5347061at2759"/>
<comment type="caution">
    <text evidence="1">The sequence shown here is derived from an EMBL/GenBank/DDBJ whole genome shotgun (WGS) entry which is preliminary data.</text>
</comment>
<protein>
    <recommendedName>
        <fullName evidence="3">Heterokaryon incompatibility domain-containing protein</fullName>
    </recommendedName>
</protein>
<evidence type="ECO:0000313" key="1">
    <source>
        <dbReference type="EMBL" id="TGJ79778.1"/>
    </source>
</evidence>
<evidence type="ECO:0008006" key="3">
    <source>
        <dbReference type="Google" id="ProtNLM"/>
    </source>
</evidence>
<evidence type="ECO:0000313" key="2">
    <source>
        <dbReference type="Proteomes" id="UP000297716"/>
    </source>
</evidence>
<sequence>MPPSEPLFSRGWALQERAVSTHIAHFTRQELVWEYTASLRCDCGGPGIDETSFMGSPKKQMHEGQIKTYQQEISYATIKWEIIVKAYTQRHYTKPEDQAAAFMGTEQRFGNIVGSENVEMIGEFCAGLWSTYLPSSLLWSCSIDSFLDLPGKSRGRMIRDSETPSWSWYSVIGQSTRSTTNDDVAIMTDLEQKSNARAVYLLADDLDGERTVGEIYCFCLCTSYHIDPCPDGYSFIGTI</sequence>
<dbReference type="STRING" id="37992.A0A4Z0YIE4"/>
<name>A0A4Z0YIE4_9PEZI</name>
<dbReference type="PANTHER" id="PTHR33112:SF16">
    <property type="entry name" value="HETEROKARYON INCOMPATIBILITY DOMAIN-CONTAINING PROTEIN"/>
    <property type="match status" value="1"/>
</dbReference>
<organism evidence="1 2">
    <name type="scientific">Xylaria hypoxylon</name>
    <dbReference type="NCBI Taxonomy" id="37992"/>
    <lineage>
        <taxon>Eukaryota</taxon>
        <taxon>Fungi</taxon>
        <taxon>Dikarya</taxon>
        <taxon>Ascomycota</taxon>
        <taxon>Pezizomycotina</taxon>
        <taxon>Sordariomycetes</taxon>
        <taxon>Xylariomycetidae</taxon>
        <taxon>Xylariales</taxon>
        <taxon>Xylariaceae</taxon>
        <taxon>Xylaria</taxon>
    </lineage>
</organism>
<proteinExistence type="predicted"/>
<dbReference type="AlphaFoldDB" id="A0A4Z0YIE4"/>
<reference evidence="1 2" key="1">
    <citation type="submission" date="2019-03" db="EMBL/GenBank/DDBJ databases">
        <title>Draft genome sequence of Xylaria hypoxylon DSM 108379, a ubiquitous saprotrophic-parasitic fungi on hardwood.</title>
        <authorList>
            <person name="Buettner E."/>
            <person name="Leonhardt S."/>
            <person name="Gebauer A.M."/>
            <person name="Liers C."/>
            <person name="Hofrichter M."/>
            <person name="Kellner H."/>
        </authorList>
    </citation>
    <scope>NUCLEOTIDE SEQUENCE [LARGE SCALE GENOMIC DNA]</scope>
    <source>
        <strain evidence="1 2">DSM 108379</strain>
    </source>
</reference>
<dbReference type="Proteomes" id="UP000297716">
    <property type="component" value="Unassembled WGS sequence"/>
</dbReference>
<keyword evidence="2" id="KW-1185">Reference proteome</keyword>